<protein>
    <submittedName>
        <fullName evidence="2">Uncharacterized protein</fullName>
    </submittedName>
</protein>
<name>A0ABR0K8X3_9EURO</name>
<proteinExistence type="predicted"/>
<keyword evidence="3" id="KW-1185">Reference proteome</keyword>
<reference evidence="2 3" key="1">
    <citation type="submission" date="2023-08" db="EMBL/GenBank/DDBJ databases">
        <title>Black Yeasts Isolated from many extreme environments.</title>
        <authorList>
            <person name="Coleine C."/>
            <person name="Stajich J.E."/>
            <person name="Selbmann L."/>
        </authorList>
    </citation>
    <scope>NUCLEOTIDE SEQUENCE [LARGE SCALE GENOMIC DNA]</scope>
    <source>
        <strain evidence="2 3">CCFEE 5885</strain>
    </source>
</reference>
<evidence type="ECO:0000313" key="3">
    <source>
        <dbReference type="Proteomes" id="UP001345013"/>
    </source>
</evidence>
<keyword evidence="1" id="KW-0812">Transmembrane</keyword>
<keyword evidence="1" id="KW-1133">Transmembrane helix</keyword>
<accession>A0ABR0K8X3</accession>
<feature type="transmembrane region" description="Helical" evidence="1">
    <location>
        <begin position="201"/>
        <end position="224"/>
    </location>
</feature>
<organism evidence="2 3">
    <name type="scientific">Lithohypha guttulata</name>
    <dbReference type="NCBI Taxonomy" id="1690604"/>
    <lineage>
        <taxon>Eukaryota</taxon>
        <taxon>Fungi</taxon>
        <taxon>Dikarya</taxon>
        <taxon>Ascomycota</taxon>
        <taxon>Pezizomycotina</taxon>
        <taxon>Eurotiomycetes</taxon>
        <taxon>Chaetothyriomycetidae</taxon>
        <taxon>Chaetothyriales</taxon>
        <taxon>Trichomeriaceae</taxon>
        <taxon>Lithohypha</taxon>
    </lineage>
</organism>
<feature type="transmembrane region" description="Helical" evidence="1">
    <location>
        <begin position="77"/>
        <end position="102"/>
    </location>
</feature>
<comment type="caution">
    <text evidence="2">The sequence shown here is derived from an EMBL/GenBank/DDBJ whole genome shotgun (WGS) entry which is preliminary data.</text>
</comment>
<feature type="transmembrane region" description="Helical" evidence="1">
    <location>
        <begin position="236"/>
        <end position="259"/>
    </location>
</feature>
<dbReference type="Proteomes" id="UP001345013">
    <property type="component" value="Unassembled WGS sequence"/>
</dbReference>
<evidence type="ECO:0000256" key="1">
    <source>
        <dbReference type="SAM" id="Phobius"/>
    </source>
</evidence>
<gene>
    <name evidence="2" type="ORF">LTR24_005430</name>
</gene>
<keyword evidence="1" id="KW-0472">Membrane</keyword>
<dbReference type="EMBL" id="JAVRRG010000062">
    <property type="protein sequence ID" value="KAK5092179.1"/>
    <property type="molecule type" value="Genomic_DNA"/>
</dbReference>
<feature type="transmembrane region" description="Helical" evidence="1">
    <location>
        <begin position="44"/>
        <end position="65"/>
    </location>
</feature>
<evidence type="ECO:0000313" key="2">
    <source>
        <dbReference type="EMBL" id="KAK5092179.1"/>
    </source>
</evidence>
<sequence length="292" mass="32748">MPCRKRFQAALQETETTEDGVKMYTWRAVRRQHLRALRKQTRTIVFFMVLIEILRVGVVDMVYAGKHDTRAPGPEEYGIAYSVGYFIAWLYMCFFAVVYVPLFSVRLPALLPSDLAATANTTQWWVPKLSSGDSAPSSGPSKVDKVINLLQKLNMILLPACVGLSLIQHMYHTISVFVYVDARPVSPKIKSTQSLNSRRNWATRALLFSGVCTSMAIGKVSFVILEQLDLAHVKPLEYMIIVLPIQVNMGILLGSLVQFKAEQRRIKKMAAQKAVDAEAAIVDEKQSLLIEA</sequence>